<keyword evidence="7" id="KW-1005">Bacterial flagellum biogenesis</keyword>
<evidence type="ECO:0000256" key="3">
    <source>
        <dbReference type="ARBA" id="ARBA00006602"/>
    </source>
</evidence>
<feature type="region of interest" description="Disordered" evidence="10">
    <location>
        <begin position="1"/>
        <end position="64"/>
    </location>
</feature>
<evidence type="ECO:0000259" key="11">
    <source>
        <dbReference type="Pfam" id="PF02108"/>
    </source>
</evidence>
<evidence type="ECO:0000256" key="6">
    <source>
        <dbReference type="ARBA" id="ARBA00022490"/>
    </source>
</evidence>
<feature type="region of interest" description="Disordered" evidence="10">
    <location>
        <begin position="255"/>
        <end position="284"/>
    </location>
</feature>
<evidence type="ECO:0000313" key="12">
    <source>
        <dbReference type="EMBL" id="MFB9887574.1"/>
    </source>
</evidence>
<dbReference type="Pfam" id="PF02108">
    <property type="entry name" value="FliH"/>
    <property type="match status" value="1"/>
</dbReference>
<comment type="similarity">
    <text evidence="3">Belongs to the FliH family.</text>
</comment>
<evidence type="ECO:0000256" key="8">
    <source>
        <dbReference type="ARBA" id="ARBA00022927"/>
    </source>
</evidence>
<dbReference type="PANTHER" id="PTHR34982:SF1">
    <property type="entry name" value="FLAGELLAR ASSEMBLY PROTEIN FLIH"/>
    <property type="match status" value="1"/>
</dbReference>
<name>A0ABV5ZE71_9GAMM</name>
<evidence type="ECO:0000313" key="13">
    <source>
        <dbReference type="Proteomes" id="UP001589628"/>
    </source>
</evidence>
<gene>
    <name evidence="12" type="ORF">ACFFLH_14225</name>
</gene>
<keyword evidence="6" id="KW-0963">Cytoplasm</keyword>
<evidence type="ECO:0000256" key="9">
    <source>
        <dbReference type="ARBA" id="ARBA00023225"/>
    </source>
</evidence>
<accession>A0ABV5ZE71</accession>
<dbReference type="EMBL" id="JBHLZN010000005">
    <property type="protein sequence ID" value="MFB9887574.1"/>
    <property type="molecule type" value="Genomic_DNA"/>
</dbReference>
<dbReference type="InterPro" id="IPR051472">
    <property type="entry name" value="T3SS_Stator/FliH"/>
</dbReference>
<evidence type="ECO:0000256" key="4">
    <source>
        <dbReference type="ARBA" id="ARBA00016507"/>
    </source>
</evidence>
<dbReference type="PANTHER" id="PTHR34982">
    <property type="entry name" value="YOP PROTEINS TRANSLOCATION PROTEIN L"/>
    <property type="match status" value="1"/>
</dbReference>
<feature type="domain" description="Flagellar assembly protein FliH/Type III secretion system HrpE" evidence="11">
    <location>
        <begin position="120"/>
        <end position="244"/>
    </location>
</feature>
<comment type="caution">
    <text evidence="12">The sequence shown here is derived from an EMBL/GenBank/DDBJ whole genome shotgun (WGS) entry which is preliminary data.</text>
</comment>
<evidence type="ECO:0000256" key="7">
    <source>
        <dbReference type="ARBA" id="ARBA00022795"/>
    </source>
</evidence>
<keyword evidence="5" id="KW-0813">Transport</keyword>
<reference evidence="12 13" key="1">
    <citation type="submission" date="2024-09" db="EMBL/GenBank/DDBJ databases">
        <authorList>
            <person name="Sun Q."/>
            <person name="Mori K."/>
        </authorList>
    </citation>
    <scope>NUCLEOTIDE SEQUENCE [LARGE SCALE GENOMIC DNA]</scope>
    <source>
        <strain evidence="12 13">ATCC 51285</strain>
    </source>
</reference>
<evidence type="ECO:0000256" key="1">
    <source>
        <dbReference type="ARBA" id="ARBA00003041"/>
    </source>
</evidence>
<evidence type="ECO:0000256" key="2">
    <source>
        <dbReference type="ARBA" id="ARBA00004496"/>
    </source>
</evidence>
<dbReference type="Proteomes" id="UP001589628">
    <property type="component" value="Unassembled WGS sequence"/>
</dbReference>
<keyword evidence="12" id="KW-0966">Cell projection</keyword>
<comment type="subcellular location">
    <subcellularLocation>
        <location evidence="2">Cytoplasm</location>
    </subcellularLocation>
</comment>
<feature type="compositionally biased region" description="Acidic residues" evidence="10">
    <location>
        <begin position="52"/>
        <end position="61"/>
    </location>
</feature>
<feature type="compositionally biased region" description="Basic and acidic residues" evidence="10">
    <location>
        <begin position="93"/>
        <end position="106"/>
    </location>
</feature>
<organism evidence="12 13">
    <name type="scientific">Balneatrix alpica</name>
    <dbReference type="NCBI Taxonomy" id="75684"/>
    <lineage>
        <taxon>Bacteria</taxon>
        <taxon>Pseudomonadati</taxon>
        <taxon>Pseudomonadota</taxon>
        <taxon>Gammaproteobacteria</taxon>
        <taxon>Oceanospirillales</taxon>
        <taxon>Balneatrichaceae</taxon>
        <taxon>Balneatrix</taxon>
    </lineage>
</organism>
<evidence type="ECO:0000256" key="10">
    <source>
        <dbReference type="SAM" id="MobiDB-lite"/>
    </source>
</evidence>
<keyword evidence="12" id="KW-0969">Cilium</keyword>
<protein>
    <recommendedName>
        <fullName evidence="4">Flagellar assembly protein FliH</fullName>
    </recommendedName>
</protein>
<feature type="region of interest" description="Disordered" evidence="10">
    <location>
        <begin position="87"/>
        <end position="107"/>
    </location>
</feature>
<evidence type="ECO:0000256" key="5">
    <source>
        <dbReference type="ARBA" id="ARBA00022448"/>
    </source>
</evidence>
<keyword evidence="13" id="KW-1185">Reference proteome</keyword>
<dbReference type="PRINTS" id="PR01003">
    <property type="entry name" value="FLGFLIH"/>
</dbReference>
<dbReference type="InterPro" id="IPR000563">
    <property type="entry name" value="Flag_FliH"/>
</dbReference>
<sequence>MGDNDLHTGRIPAGATQPYQRWELPQVGDSEQEQEPETETGLAVRKPAPPEPEPEPEEEEIHVEPLTLEQLEEIRQDAWNEGYQEGLQSGHAEGLEKGLQEGRAQGHEQAYAAEVERITQQEQRLQALVSAFAKPIDVQDKALVVSLGNLVEQLVVAVLGHELVASKQIIPQLLERVLAELPDPTVDAKVRVHPEDEEALQQAMHLAGVNWQLQTDEQLHPGGLYLQSAYTQVDARLDTRLEQVLQEFRQQHQLLSQQLPDDDSAHSVETSIPSAAEEGQEPSS</sequence>
<proteinExistence type="inferred from homology"/>
<comment type="function">
    <text evidence="1">Needed for flagellar regrowth and assembly.</text>
</comment>
<keyword evidence="9" id="KW-1006">Bacterial flagellum protein export</keyword>
<dbReference type="RefSeq" id="WP_027312733.1">
    <property type="nucleotide sequence ID" value="NZ_JBHLZN010000005.1"/>
</dbReference>
<keyword evidence="8" id="KW-0653">Protein transport</keyword>
<keyword evidence="12" id="KW-0282">Flagellum</keyword>
<dbReference type="InterPro" id="IPR018035">
    <property type="entry name" value="Flagellar_FliH/T3SS_HrpE"/>
</dbReference>